<dbReference type="InterPro" id="IPR005158">
    <property type="entry name" value="BTAD"/>
</dbReference>
<dbReference type="GO" id="GO:0003677">
    <property type="term" value="F:DNA binding"/>
    <property type="evidence" value="ECO:0007669"/>
    <property type="project" value="UniProtKB-UniRule"/>
</dbReference>
<dbReference type="Proteomes" id="UP000295705">
    <property type="component" value="Unassembled WGS sequence"/>
</dbReference>
<dbReference type="PROSITE" id="PS51755">
    <property type="entry name" value="OMPR_PHOB"/>
    <property type="match status" value="1"/>
</dbReference>
<dbReference type="Pfam" id="PF00486">
    <property type="entry name" value="Trans_reg_C"/>
    <property type="match status" value="1"/>
</dbReference>
<dbReference type="SUPFAM" id="SSF46894">
    <property type="entry name" value="C-terminal effector domain of the bipartite response regulators"/>
    <property type="match status" value="1"/>
</dbReference>
<dbReference type="SUPFAM" id="SSF48452">
    <property type="entry name" value="TPR-like"/>
    <property type="match status" value="1"/>
</dbReference>
<evidence type="ECO:0000313" key="7">
    <source>
        <dbReference type="Proteomes" id="UP000295705"/>
    </source>
</evidence>
<dbReference type="OrthoDB" id="9812579at2"/>
<dbReference type="PANTHER" id="PTHR47691:SF3">
    <property type="entry name" value="HTH-TYPE TRANSCRIPTIONAL REGULATOR RV0890C-RELATED"/>
    <property type="match status" value="1"/>
</dbReference>
<evidence type="ECO:0000259" key="5">
    <source>
        <dbReference type="PROSITE" id="PS51755"/>
    </source>
</evidence>
<dbReference type="Pfam" id="PF03704">
    <property type="entry name" value="BTAD"/>
    <property type="match status" value="1"/>
</dbReference>
<evidence type="ECO:0000256" key="3">
    <source>
        <dbReference type="PROSITE-ProRule" id="PRU01091"/>
    </source>
</evidence>
<dbReference type="GO" id="GO:0006355">
    <property type="term" value="P:regulation of DNA-templated transcription"/>
    <property type="evidence" value="ECO:0007669"/>
    <property type="project" value="InterPro"/>
</dbReference>
<dbReference type="InterPro" id="IPR001867">
    <property type="entry name" value="OmpR/PhoB-type_DNA-bd"/>
</dbReference>
<dbReference type="InterPro" id="IPR049945">
    <property type="entry name" value="AAA_22"/>
</dbReference>
<dbReference type="EMBL" id="SNYO01000007">
    <property type="protein sequence ID" value="TDQ52641.1"/>
    <property type="molecule type" value="Genomic_DNA"/>
</dbReference>
<reference evidence="6 7" key="1">
    <citation type="submission" date="2019-03" db="EMBL/GenBank/DDBJ databases">
        <title>Genomic Encyclopedia of Type Strains, Phase IV (KMG-IV): sequencing the most valuable type-strain genomes for metagenomic binning, comparative biology and taxonomic classification.</title>
        <authorList>
            <person name="Goeker M."/>
        </authorList>
    </citation>
    <scope>NUCLEOTIDE SEQUENCE [LARGE SCALE GENOMIC DNA]</scope>
    <source>
        <strain evidence="6 7">DSM 45775</strain>
    </source>
</reference>
<feature type="DNA-binding region" description="OmpR/PhoB-type" evidence="3">
    <location>
        <begin position="1"/>
        <end position="101"/>
    </location>
</feature>
<dbReference type="GO" id="GO:0016887">
    <property type="term" value="F:ATP hydrolysis activity"/>
    <property type="evidence" value="ECO:0007669"/>
    <property type="project" value="InterPro"/>
</dbReference>
<dbReference type="PANTHER" id="PTHR47691">
    <property type="entry name" value="REGULATOR-RELATED"/>
    <property type="match status" value="1"/>
</dbReference>
<proteinExistence type="inferred from homology"/>
<dbReference type="Gene3D" id="1.25.40.10">
    <property type="entry name" value="Tetratricopeptide repeat domain"/>
    <property type="match status" value="1"/>
</dbReference>
<dbReference type="InterPro" id="IPR011990">
    <property type="entry name" value="TPR-like_helical_dom_sf"/>
</dbReference>
<dbReference type="AlphaFoldDB" id="A0A4V3D8P8"/>
<name>A0A4V3D8P8_9PSEU</name>
<protein>
    <submittedName>
        <fullName evidence="6">Putative ATPase</fullName>
    </submittedName>
</protein>
<dbReference type="GO" id="GO:0000160">
    <property type="term" value="P:phosphorelay signal transduction system"/>
    <property type="evidence" value="ECO:0007669"/>
    <property type="project" value="InterPro"/>
</dbReference>
<feature type="region of interest" description="Disordered" evidence="4">
    <location>
        <begin position="902"/>
        <end position="923"/>
    </location>
</feature>
<dbReference type="SUPFAM" id="SSF52540">
    <property type="entry name" value="P-loop containing nucleoside triphosphate hydrolases"/>
    <property type="match status" value="1"/>
</dbReference>
<dbReference type="InterPro" id="IPR058852">
    <property type="entry name" value="HTH_77"/>
</dbReference>
<evidence type="ECO:0000256" key="4">
    <source>
        <dbReference type="SAM" id="MobiDB-lite"/>
    </source>
</evidence>
<comment type="similarity">
    <text evidence="1">Belongs to the AfsR/DnrI/RedD regulatory family.</text>
</comment>
<dbReference type="RefSeq" id="WP_133828402.1">
    <property type="nucleotide sequence ID" value="NZ_BAABHR010000044.1"/>
</dbReference>
<keyword evidence="2 3" id="KW-0238">DNA-binding</keyword>
<dbReference type="Pfam" id="PF25872">
    <property type="entry name" value="HTH_77"/>
    <property type="match status" value="1"/>
</dbReference>
<dbReference type="SMART" id="SM00862">
    <property type="entry name" value="Trans_reg_C"/>
    <property type="match status" value="1"/>
</dbReference>
<dbReference type="Gene3D" id="1.10.10.10">
    <property type="entry name" value="Winged helix-like DNA-binding domain superfamily/Winged helix DNA-binding domain"/>
    <property type="match status" value="1"/>
</dbReference>
<comment type="caution">
    <text evidence="6">The sequence shown here is derived from an EMBL/GenBank/DDBJ whole genome shotgun (WGS) entry which is preliminary data.</text>
</comment>
<evidence type="ECO:0000256" key="2">
    <source>
        <dbReference type="ARBA" id="ARBA00023125"/>
    </source>
</evidence>
<organism evidence="6 7">
    <name type="scientific">Actinomycetospora succinea</name>
    <dbReference type="NCBI Taxonomy" id="663603"/>
    <lineage>
        <taxon>Bacteria</taxon>
        <taxon>Bacillati</taxon>
        <taxon>Actinomycetota</taxon>
        <taxon>Actinomycetes</taxon>
        <taxon>Pseudonocardiales</taxon>
        <taxon>Pseudonocardiaceae</taxon>
        <taxon>Actinomycetospora</taxon>
    </lineage>
</organism>
<dbReference type="InterPro" id="IPR036388">
    <property type="entry name" value="WH-like_DNA-bd_sf"/>
</dbReference>
<gene>
    <name evidence="6" type="ORF">EV188_10717</name>
</gene>
<evidence type="ECO:0000313" key="6">
    <source>
        <dbReference type="EMBL" id="TDQ52641.1"/>
    </source>
</evidence>
<dbReference type="Pfam" id="PF13401">
    <property type="entry name" value="AAA_22"/>
    <property type="match status" value="1"/>
</dbReference>
<dbReference type="PRINTS" id="PR00364">
    <property type="entry name" value="DISEASERSIST"/>
</dbReference>
<dbReference type="SMART" id="SM01043">
    <property type="entry name" value="BTAD"/>
    <property type="match status" value="1"/>
</dbReference>
<keyword evidence="7" id="KW-1185">Reference proteome</keyword>
<sequence>MGDVERGARVGVDVLGPLRLAVDGAAVDVRGPKRRAVLALLGLAEGRTVTVEQLVDALWPDDPPESARATVHSHVSRLRADLGPAGGPCLTTDDGGYRLHLAEGGLDLRRVRALRDLARATDDPATAVGLLREARAAWRGTALADLADVPPLRAVAQAARELWRDVTDRLAAALIATGAAEQALEPAGDALADDPLCEPAVLLLVRAQAATGQAPRALQTAREYRARLADETGLDPSPALAALESEVAAGEVVPAPRVSPETRLGLHGRDRELAATERLLASERLVTVVGAGGVGKTRLARELARRSPGAATLLLAPVTDPAGVPHALADALRLHTGTGDVLRACLDVLAGTPRLVVLDNCEHLLDAVRELAGALLEHCPATTLLATSREPLGLGEEAVVRLAPLATPGAVSAGSADLAAVPAVAVFLDRARRVRPDLAFGPDELRDVAEIVRRLEGLPLAIELAAGRLPTFAPAALAARLDRSLDLLGSRALHERHRTLRATVAWSYDLLGVDEQRLFRHLAVFADGVDLTAVETTAAALGLGGDAGDLLARLVDASMVEAVPDPAGRTRYRILETLRAFGRDELVAAGEDDAADALLVAWAVELAGWAQRTARTADEAAVDRTLRREQGNLRAAWRLARSRGDLDAAVAVIVLLVEAATWRDLVEIRGWATELLDDPALAGHPEEGQVWAAAAQDAYMRADARRADRLAHTGLERPAGVEGRRFNRSVLAQVALTLGDWEAAVDHDVAARALATGPVPQPGVGALGALYAGDPARARALVARIPTGDVPTLRGLAAYVTAEIDSVEDRVDAAADGYATAIALARAVGSTFLEAIAAVGLASLRSRVGHLAAALRGYRDVIDHWAEGGNWGHQWVTLRNLAVLLRTLDDHATADLLDAAADRAPDAPDPPGGRGVPDPAAPDRDRALALARDALARHLAGSDSGVHAR</sequence>
<feature type="domain" description="OmpR/PhoB-type" evidence="5">
    <location>
        <begin position="1"/>
        <end position="101"/>
    </location>
</feature>
<dbReference type="InterPro" id="IPR016032">
    <property type="entry name" value="Sig_transdc_resp-reg_C-effctor"/>
</dbReference>
<evidence type="ECO:0000256" key="1">
    <source>
        <dbReference type="ARBA" id="ARBA00005820"/>
    </source>
</evidence>
<accession>A0A4V3D8P8</accession>
<dbReference type="InterPro" id="IPR027417">
    <property type="entry name" value="P-loop_NTPase"/>
</dbReference>